<organism evidence="2 3">
    <name type="scientific">Oryza sativa subsp. japonica</name>
    <name type="common">Rice</name>
    <dbReference type="NCBI Taxonomy" id="39947"/>
    <lineage>
        <taxon>Eukaryota</taxon>
        <taxon>Viridiplantae</taxon>
        <taxon>Streptophyta</taxon>
        <taxon>Embryophyta</taxon>
        <taxon>Tracheophyta</taxon>
        <taxon>Spermatophyta</taxon>
        <taxon>Magnoliopsida</taxon>
        <taxon>Liliopsida</taxon>
        <taxon>Poales</taxon>
        <taxon>Poaceae</taxon>
        <taxon>BOP clade</taxon>
        <taxon>Oryzoideae</taxon>
        <taxon>Oryzeae</taxon>
        <taxon>Oryzinae</taxon>
        <taxon>Oryza</taxon>
        <taxon>Oryza sativa</taxon>
    </lineage>
</organism>
<dbReference type="Proteomes" id="UP000059680">
    <property type="component" value="Chromosome 3"/>
</dbReference>
<feature type="region of interest" description="Disordered" evidence="1">
    <location>
        <begin position="1"/>
        <end position="40"/>
    </location>
</feature>
<accession>A0A0P0VTD4</accession>
<sequence>MHLGLSFHGYSGLREPNKQTNSSQTNHGENGRGGGDGTAIWEGKGEVLVAYPGSIRRTTQLGGGGGGRRCSWLIAESEVVAAEAAAGAPEPPQRQWLRGSNGDGRIGQDSVGGIRCTG</sequence>
<evidence type="ECO:0000256" key="1">
    <source>
        <dbReference type="SAM" id="MobiDB-lite"/>
    </source>
</evidence>
<dbReference type="InParanoid" id="A0A0P0VTD4"/>
<keyword evidence="3" id="KW-1185">Reference proteome</keyword>
<dbReference type="EMBL" id="AP014959">
    <property type="protein sequence ID" value="BAS82434.1"/>
    <property type="molecule type" value="Genomic_DNA"/>
</dbReference>
<reference evidence="2 3" key="3">
    <citation type="journal article" date="2013" name="Rice">
        <title>Improvement of the Oryza sativa Nipponbare reference genome using next generation sequence and optical map data.</title>
        <authorList>
            <person name="Kawahara Y."/>
            <person name="de la Bastide M."/>
            <person name="Hamilton J.P."/>
            <person name="Kanamori H."/>
            <person name="McCombie W.R."/>
            <person name="Ouyang S."/>
            <person name="Schwartz D.C."/>
            <person name="Tanaka T."/>
            <person name="Wu J."/>
            <person name="Zhou S."/>
            <person name="Childs K.L."/>
            <person name="Davidson R.M."/>
            <person name="Lin H."/>
            <person name="Quesada-Ocampo L."/>
            <person name="Vaillancourt B."/>
            <person name="Sakai H."/>
            <person name="Lee S.S."/>
            <person name="Kim J."/>
            <person name="Numa H."/>
            <person name="Itoh T."/>
            <person name="Buell C.R."/>
            <person name="Matsumoto T."/>
        </authorList>
    </citation>
    <scope>NUCLEOTIDE SEQUENCE [LARGE SCALE GENOMIC DNA]</scope>
    <source>
        <strain evidence="3">cv. Nipponbare</strain>
    </source>
</reference>
<dbReference type="AlphaFoldDB" id="A0A0P0VTD4"/>
<dbReference type="PaxDb" id="39947-A0A0P0VTD4"/>
<evidence type="ECO:0000313" key="3">
    <source>
        <dbReference type="Proteomes" id="UP000059680"/>
    </source>
</evidence>
<name>A0A0P0VTD4_ORYSJ</name>
<proteinExistence type="predicted"/>
<reference evidence="3" key="1">
    <citation type="journal article" date="2005" name="Nature">
        <title>The map-based sequence of the rice genome.</title>
        <authorList>
            <consortium name="International rice genome sequencing project (IRGSP)"/>
            <person name="Matsumoto T."/>
            <person name="Wu J."/>
            <person name="Kanamori H."/>
            <person name="Katayose Y."/>
            <person name="Fujisawa M."/>
            <person name="Namiki N."/>
            <person name="Mizuno H."/>
            <person name="Yamamoto K."/>
            <person name="Antonio B.A."/>
            <person name="Baba T."/>
            <person name="Sakata K."/>
            <person name="Nagamura Y."/>
            <person name="Aoki H."/>
            <person name="Arikawa K."/>
            <person name="Arita K."/>
            <person name="Bito T."/>
            <person name="Chiden Y."/>
            <person name="Fujitsuka N."/>
            <person name="Fukunaka R."/>
            <person name="Hamada M."/>
            <person name="Harada C."/>
            <person name="Hayashi A."/>
            <person name="Hijishita S."/>
            <person name="Honda M."/>
            <person name="Hosokawa S."/>
            <person name="Ichikawa Y."/>
            <person name="Idonuma A."/>
            <person name="Iijima M."/>
            <person name="Ikeda M."/>
            <person name="Ikeno M."/>
            <person name="Ito K."/>
            <person name="Ito S."/>
            <person name="Ito T."/>
            <person name="Ito Y."/>
            <person name="Ito Y."/>
            <person name="Iwabuchi A."/>
            <person name="Kamiya K."/>
            <person name="Karasawa W."/>
            <person name="Kurita K."/>
            <person name="Katagiri S."/>
            <person name="Kikuta A."/>
            <person name="Kobayashi H."/>
            <person name="Kobayashi N."/>
            <person name="Machita K."/>
            <person name="Maehara T."/>
            <person name="Masukawa M."/>
            <person name="Mizubayashi T."/>
            <person name="Mukai Y."/>
            <person name="Nagasaki H."/>
            <person name="Nagata Y."/>
            <person name="Naito S."/>
            <person name="Nakashima M."/>
            <person name="Nakama Y."/>
            <person name="Nakamichi Y."/>
            <person name="Nakamura M."/>
            <person name="Meguro A."/>
            <person name="Negishi M."/>
            <person name="Ohta I."/>
            <person name="Ohta T."/>
            <person name="Okamoto M."/>
            <person name="Ono N."/>
            <person name="Saji S."/>
            <person name="Sakaguchi M."/>
            <person name="Sakai K."/>
            <person name="Shibata M."/>
            <person name="Shimokawa T."/>
            <person name="Song J."/>
            <person name="Takazaki Y."/>
            <person name="Terasawa K."/>
            <person name="Tsugane M."/>
            <person name="Tsuji K."/>
            <person name="Ueda S."/>
            <person name="Waki K."/>
            <person name="Yamagata H."/>
            <person name="Yamamoto M."/>
            <person name="Yamamoto S."/>
            <person name="Yamane H."/>
            <person name="Yoshiki S."/>
            <person name="Yoshihara R."/>
            <person name="Yukawa K."/>
            <person name="Zhong H."/>
            <person name="Yano M."/>
            <person name="Yuan Q."/>
            <person name="Ouyang S."/>
            <person name="Liu J."/>
            <person name="Jones K.M."/>
            <person name="Gansberger K."/>
            <person name="Moffat K."/>
            <person name="Hill J."/>
            <person name="Bera J."/>
            <person name="Fadrosh D."/>
            <person name="Jin S."/>
            <person name="Johri S."/>
            <person name="Kim M."/>
            <person name="Overton L."/>
            <person name="Reardon M."/>
            <person name="Tsitrin T."/>
            <person name="Vuong H."/>
            <person name="Weaver B."/>
            <person name="Ciecko A."/>
            <person name="Tallon L."/>
            <person name="Jackson J."/>
            <person name="Pai G."/>
            <person name="Aken S.V."/>
            <person name="Utterback T."/>
            <person name="Reidmuller S."/>
            <person name="Feldblyum T."/>
            <person name="Hsiao J."/>
            <person name="Zismann V."/>
            <person name="Iobst S."/>
            <person name="de Vazeille A.R."/>
            <person name="Buell C.R."/>
            <person name="Ying K."/>
            <person name="Li Y."/>
            <person name="Lu T."/>
            <person name="Huang Y."/>
            <person name="Zhao Q."/>
            <person name="Feng Q."/>
            <person name="Zhang L."/>
            <person name="Zhu J."/>
            <person name="Weng Q."/>
            <person name="Mu J."/>
            <person name="Lu Y."/>
            <person name="Fan D."/>
            <person name="Liu Y."/>
            <person name="Guan J."/>
            <person name="Zhang Y."/>
            <person name="Yu S."/>
            <person name="Liu X."/>
            <person name="Zhang Y."/>
            <person name="Hong G."/>
            <person name="Han B."/>
            <person name="Choisne N."/>
            <person name="Demange N."/>
            <person name="Orjeda G."/>
            <person name="Samain S."/>
            <person name="Cattolico L."/>
            <person name="Pelletier E."/>
            <person name="Couloux A."/>
            <person name="Segurens B."/>
            <person name="Wincker P."/>
            <person name="D'Hont A."/>
            <person name="Scarpelli C."/>
            <person name="Weissenbach J."/>
            <person name="Salanoubat M."/>
            <person name="Quetier F."/>
            <person name="Yu Y."/>
            <person name="Kim H.R."/>
            <person name="Rambo T."/>
            <person name="Currie J."/>
            <person name="Collura K."/>
            <person name="Luo M."/>
            <person name="Yang T."/>
            <person name="Ammiraju J.S.S."/>
            <person name="Engler F."/>
            <person name="Soderlund C."/>
            <person name="Wing R.A."/>
            <person name="Palmer L.E."/>
            <person name="de la Bastide M."/>
            <person name="Spiegel L."/>
            <person name="Nascimento L."/>
            <person name="Zutavern T."/>
            <person name="O'Shaughnessy A."/>
            <person name="Dike S."/>
            <person name="Dedhia N."/>
            <person name="Preston R."/>
            <person name="Balija V."/>
            <person name="McCombie W.R."/>
            <person name="Chow T."/>
            <person name="Chen H."/>
            <person name="Chung M."/>
            <person name="Chen C."/>
            <person name="Shaw J."/>
            <person name="Wu H."/>
            <person name="Hsiao K."/>
            <person name="Chao Y."/>
            <person name="Chu M."/>
            <person name="Cheng C."/>
            <person name="Hour A."/>
            <person name="Lee P."/>
            <person name="Lin S."/>
            <person name="Lin Y."/>
            <person name="Liou J."/>
            <person name="Liu S."/>
            <person name="Hsing Y."/>
            <person name="Raghuvanshi S."/>
            <person name="Mohanty A."/>
            <person name="Bharti A.K."/>
            <person name="Gaur A."/>
            <person name="Gupta V."/>
            <person name="Kumar D."/>
            <person name="Ravi V."/>
            <person name="Vij S."/>
            <person name="Kapur A."/>
            <person name="Khurana P."/>
            <person name="Khurana P."/>
            <person name="Khurana J.P."/>
            <person name="Tyagi A.K."/>
            <person name="Gaikwad K."/>
            <person name="Singh A."/>
            <person name="Dalal V."/>
            <person name="Srivastava S."/>
            <person name="Dixit A."/>
            <person name="Pal A.K."/>
            <person name="Ghazi I.A."/>
            <person name="Yadav M."/>
            <person name="Pandit A."/>
            <person name="Bhargava A."/>
            <person name="Sureshbabu K."/>
            <person name="Batra K."/>
            <person name="Sharma T.R."/>
            <person name="Mohapatra T."/>
            <person name="Singh N.K."/>
            <person name="Messing J."/>
            <person name="Nelson A.B."/>
            <person name="Fuks G."/>
            <person name="Kavchok S."/>
            <person name="Keizer G."/>
            <person name="Linton E."/>
            <person name="Llaca V."/>
            <person name="Song R."/>
            <person name="Tanyolac B."/>
            <person name="Young S."/>
            <person name="Ho-Il K."/>
            <person name="Hahn J.H."/>
            <person name="Sangsakoo G."/>
            <person name="Vanavichit A."/>
            <person name="de Mattos Luiz.A.T."/>
            <person name="Zimmer P.D."/>
            <person name="Malone G."/>
            <person name="Dellagostin O."/>
            <person name="de Oliveira A.C."/>
            <person name="Bevan M."/>
            <person name="Bancroft I."/>
            <person name="Minx P."/>
            <person name="Cordum H."/>
            <person name="Wilson R."/>
            <person name="Cheng Z."/>
            <person name="Jin W."/>
            <person name="Jiang J."/>
            <person name="Leong S.A."/>
            <person name="Iwama H."/>
            <person name="Gojobori T."/>
            <person name="Itoh T."/>
            <person name="Niimura Y."/>
            <person name="Fujii Y."/>
            <person name="Habara T."/>
            <person name="Sakai H."/>
            <person name="Sato Y."/>
            <person name="Wilson G."/>
            <person name="Kumar K."/>
            <person name="McCouch S."/>
            <person name="Juretic N."/>
            <person name="Hoen D."/>
            <person name="Wright S."/>
            <person name="Bruskiewich R."/>
            <person name="Bureau T."/>
            <person name="Miyao A."/>
            <person name="Hirochika H."/>
            <person name="Nishikawa T."/>
            <person name="Kadowaki K."/>
            <person name="Sugiura M."/>
            <person name="Burr B."/>
            <person name="Sasaki T."/>
        </authorList>
    </citation>
    <scope>NUCLEOTIDE SEQUENCE [LARGE SCALE GENOMIC DNA]</scope>
    <source>
        <strain evidence="3">cv. Nipponbare</strain>
    </source>
</reference>
<evidence type="ECO:0000313" key="2">
    <source>
        <dbReference type="EMBL" id="BAS82434.1"/>
    </source>
</evidence>
<reference evidence="2 3" key="2">
    <citation type="journal article" date="2013" name="Plant Cell Physiol.">
        <title>Rice Annotation Project Database (RAP-DB): an integrative and interactive database for rice genomics.</title>
        <authorList>
            <person name="Sakai H."/>
            <person name="Lee S.S."/>
            <person name="Tanaka T."/>
            <person name="Numa H."/>
            <person name="Kim J."/>
            <person name="Kawahara Y."/>
            <person name="Wakimoto H."/>
            <person name="Yang C.C."/>
            <person name="Iwamoto M."/>
            <person name="Abe T."/>
            <person name="Yamada Y."/>
            <person name="Muto A."/>
            <person name="Inokuchi H."/>
            <person name="Ikemura T."/>
            <person name="Matsumoto T."/>
            <person name="Sasaki T."/>
            <person name="Itoh T."/>
        </authorList>
    </citation>
    <scope>NUCLEOTIDE SEQUENCE [LARGE SCALE GENOMIC DNA]</scope>
    <source>
        <strain evidence="3">cv. Nipponbare</strain>
    </source>
</reference>
<protein>
    <submittedName>
        <fullName evidence="2">Os03g0162850 protein</fullName>
    </submittedName>
</protein>
<feature type="region of interest" description="Disordered" evidence="1">
    <location>
        <begin position="84"/>
        <end position="118"/>
    </location>
</feature>
<gene>
    <name evidence="2" type="ordered locus">Os03g0162850</name>
    <name evidence="2" type="ORF">OSNPB_030162850</name>
</gene>
<feature type="compositionally biased region" description="Polar residues" evidence="1">
    <location>
        <begin position="18"/>
        <end position="27"/>
    </location>
</feature>